<evidence type="ECO:0000256" key="5">
    <source>
        <dbReference type="ARBA" id="ARBA00022723"/>
    </source>
</evidence>
<dbReference type="InterPro" id="IPR016181">
    <property type="entry name" value="Acyl_CoA_acyltransferase"/>
</dbReference>
<keyword evidence="8" id="KW-0007">Acetylation</keyword>
<evidence type="ECO:0000256" key="8">
    <source>
        <dbReference type="ARBA" id="ARBA00022990"/>
    </source>
</evidence>
<keyword evidence="4" id="KW-0808">Transferase</keyword>
<dbReference type="OrthoDB" id="787137at2759"/>
<dbReference type="InterPro" id="IPR050603">
    <property type="entry name" value="MYST_HAT"/>
</dbReference>
<dbReference type="PROSITE" id="PS51726">
    <property type="entry name" value="MYST_HAT"/>
    <property type="match status" value="1"/>
</dbReference>
<keyword evidence="6" id="KW-0863">Zinc-finger</keyword>
<evidence type="ECO:0000256" key="12">
    <source>
        <dbReference type="ARBA" id="ARBA00023315"/>
    </source>
</evidence>
<gene>
    <name evidence="15" type="ORF">ANCDUO_14747</name>
</gene>
<dbReference type="InterPro" id="IPR002717">
    <property type="entry name" value="HAT_MYST-type"/>
</dbReference>
<keyword evidence="12" id="KW-0012">Acyltransferase</keyword>
<dbReference type="SUPFAM" id="SSF54160">
    <property type="entry name" value="Chromo domain-like"/>
    <property type="match status" value="1"/>
</dbReference>
<keyword evidence="9" id="KW-0805">Transcription regulation</keyword>
<dbReference type="InterPro" id="IPR016197">
    <property type="entry name" value="Chromo-like_dom_sf"/>
</dbReference>
<dbReference type="EC" id="2.3.1.48" evidence="3"/>
<comment type="similarity">
    <text evidence="2">Belongs to the MYST (SAS/MOZ) family.</text>
</comment>
<feature type="active site" description="Proton donor/acceptor" evidence="13">
    <location>
        <position position="202"/>
    </location>
</feature>
<dbReference type="GO" id="GO:0004402">
    <property type="term" value="F:histone acetyltransferase activity"/>
    <property type="evidence" value="ECO:0007669"/>
    <property type="project" value="InterPro"/>
</dbReference>
<dbReference type="PANTHER" id="PTHR10615:SF219">
    <property type="entry name" value="HISTONE ACETYLTRANSFERASE KAT5"/>
    <property type="match status" value="1"/>
</dbReference>
<evidence type="ECO:0000256" key="2">
    <source>
        <dbReference type="ARBA" id="ARBA00010107"/>
    </source>
</evidence>
<evidence type="ECO:0000256" key="4">
    <source>
        <dbReference type="ARBA" id="ARBA00022679"/>
    </source>
</evidence>
<dbReference type="Pfam" id="PF11717">
    <property type="entry name" value="Tudor-knot"/>
    <property type="match status" value="1"/>
</dbReference>
<evidence type="ECO:0000256" key="10">
    <source>
        <dbReference type="ARBA" id="ARBA00023163"/>
    </source>
</evidence>
<dbReference type="InterPro" id="IPR040706">
    <property type="entry name" value="Zf-MYST"/>
</dbReference>
<protein>
    <recommendedName>
        <fullName evidence="3">histone acetyltransferase</fullName>
        <ecNumber evidence="3">2.3.1.48</ecNumber>
    </recommendedName>
</protein>
<keyword evidence="10" id="KW-0804">Transcription</keyword>
<dbReference type="Gene3D" id="3.30.60.60">
    <property type="entry name" value="N-acetyl transferase-like"/>
    <property type="match status" value="1"/>
</dbReference>
<evidence type="ECO:0000313" key="15">
    <source>
        <dbReference type="EMBL" id="KIH55101.1"/>
    </source>
</evidence>
<sequence>MPVLDGEEVAIGGSYLVRGRRGRWRSATVLDKRQQKSGGIECYVHFDGDDRRLDQWVDLAKVKVTKVKYIEVVRFGEFEIDTWYVSPYPDEYGKERYLYICECCFLYMRQERALKMHMSSCNMRHPPGKEIYHDNNEKIAVYEVDGEKEKLYCQCLCLFAKLFMDHKTIYFGVSSFLFYVLCEVNETGYELSRRENIQGSPEKPLSDLGLASYRHYWAYRIVDHLSGLMDTSWIRVTELAAILDMQVDDVMDTLDWLQLYEPAM</sequence>
<evidence type="ECO:0000256" key="1">
    <source>
        <dbReference type="ARBA" id="ARBA00004123"/>
    </source>
</evidence>
<dbReference type="Gene3D" id="1.10.10.10">
    <property type="entry name" value="Winged helix-like DNA-binding domain superfamily/Winged helix DNA-binding domain"/>
    <property type="match status" value="1"/>
</dbReference>
<evidence type="ECO:0000313" key="16">
    <source>
        <dbReference type="Proteomes" id="UP000054047"/>
    </source>
</evidence>
<keyword evidence="11" id="KW-0539">Nucleus</keyword>
<proteinExistence type="inferred from homology"/>
<comment type="subcellular location">
    <subcellularLocation>
        <location evidence="1">Nucleus</location>
    </subcellularLocation>
</comment>
<dbReference type="FunFam" id="3.30.60.60:FF:000001">
    <property type="entry name" value="Histone acetyltransferase"/>
    <property type="match status" value="1"/>
</dbReference>
<evidence type="ECO:0000256" key="9">
    <source>
        <dbReference type="ARBA" id="ARBA00023015"/>
    </source>
</evidence>
<evidence type="ECO:0000256" key="6">
    <source>
        <dbReference type="ARBA" id="ARBA00022771"/>
    </source>
</evidence>
<feature type="domain" description="MYST-type HAT" evidence="14">
    <location>
        <begin position="65"/>
        <end position="264"/>
    </location>
</feature>
<dbReference type="EMBL" id="KN737908">
    <property type="protein sequence ID" value="KIH55101.1"/>
    <property type="molecule type" value="Genomic_DNA"/>
</dbReference>
<dbReference type="Pfam" id="PF01853">
    <property type="entry name" value="MOZ_SAS"/>
    <property type="match status" value="1"/>
</dbReference>
<evidence type="ECO:0000256" key="11">
    <source>
        <dbReference type="ARBA" id="ARBA00023242"/>
    </source>
</evidence>
<dbReference type="Gene3D" id="3.40.630.30">
    <property type="match status" value="1"/>
</dbReference>
<name>A0A0C2GDD1_9BILA</name>
<dbReference type="InterPro" id="IPR025995">
    <property type="entry name" value="Tudor-knot"/>
</dbReference>
<dbReference type="InterPro" id="IPR036388">
    <property type="entry name" value="WH-like_DNA-bd_sf"/>
</dbReference>
<keyword evidence="7" id="KW-0862">Zinc</keyword>
<evidence type="ECO:0000256" key="3">
    <source>
        <dbReference type="ARBA" id="ARBA00013184"/>
    </source>
</evidence>
<organism evidence="15 16">
    <name type="scientific">Ancylostoma duodenale</name>
    <dbReference type="NCBI Taxonomy" id="51022"/>
    <lineage>
        <taxon>Eukaryota</taxon>
        <taxon>Metazoa</taxon>
        <taxon>Ecdysozoa</taxon>
        <taxon>Nematoda</taxon>
        <taxon>Chromadorea</taxon>
        <taxon>Rhabditida</taxon>
        <taxon>Rhabditina</taxon>
        <taxon>Rhabditomorpha</taxon>
        <taxon>Strongyloidea</taxon>
        <taxon>Ancylostomatidae</taxon>
        <taxon>Ancylostomatinae</taxon>
        <taxon>Ancylostoma</taxon>
    </lineage>
</organism>
<dbReference type="AlphaFoldDB" id="A0A0C2GDD1"/>
<evidence type="ECO:0000256" key="7">
    <source>
        <dbReference type="ARBA" id="ARBA00022833"/>
    </source>
</evidence>
<keyword evidence="16" id="KW-1185">Reference proteome</keyword>
<dbReference type="Gene3D" id="2.30.30.140">
    <property type="match status" value="1"/>
</dbReference>
<feature type="non-terminal residue" evidence="15">
    <location>
        <position position="264"/>
    </location>
</feature>
<dbReference type="Pfam" id="PF17772">
    <property type="entry name" value="zf-MYST"/>
    <property type="match status" value="1"/>
</dbReference>
<reference evidence="15 16" key="1">
    <citation type="submission" date="2013-12" db="EMBL/GenBank/DDBJ databases">
        <title>Draft genome of the parsitic nematode Ancylostoma duodenale.</title>
        <authorList>
            <person name="Mitreva M."/>
        </authorList>
    </citation>
    <scope>NUCLEOTIDE SEQUENCE [LARGE SCALE GENOMIC DNA]</scope>
    <source>
        <strain evidence="15 16">Zhejiang</strain>
    </source>
</reference>
<evidence type="ECO:0000256" key="13">
    <source>
        <dbReference type="PIRSR" id="PIRSR602717-51"/>
    </source>
</evidence>
<dbReference type="PANTHER" id="PTHR10615">
    <property type="entry name" value="HISTONE ACETYLTRANSFERASE"/>
    <property type="match status" value="1"/>
</dbReference>
<dbReference type="Proteomes" id="UP000054047">
    <property type="component" value="Unassembled WGS sequence"/>
</dbReference>
<dbReference type="GO" id="GO:0006355">
    <property type="term" value="P:regulation of DNA-templated transcription"/>
    <property type="evidence" value="ECO:0007669"/>
    <property type="project" value="InterPro"/>
</dbReference>
<accession>A0A0C2GDD1</accession>
<evidence type="ECO:0000259" key="14">
    <source>
        <dbReference type="PROSITE" id="PS51726"/>
    </source>
</evidence>
<keyword evidence="5" id="KW-0479">Metal-binding</keyword>
<dbReference type="SUPFAM" id="SSF55729">
    <property type="entry name" value="Acyl-CoA N-acyltransferases (Nat)"/>
    <property type="match status" value="1"/>
</dbReference>